<evidence type="ECO:0000313" key="3">
    <source>
        <dbReference type="EMBL" id="RXI29512.1"/>
    </source>
</evidence>
<keyword evidence="4" id="KW-1185">Reference proteome</keyword>
<reference evidence="3 5" key="1">
    <citation type="submission" date="2017-09" db="EMBL/GenBank/DDBJ databases">
        <title>Genomics of the genus Arcobacter.</title>
        <authorList>
            <person name="Perez-Cataluna A."/>
            <person name="Figueras M.J."/>
            <person name="Salas-Masso N."/>
        </authorList>
    </citation>
    <scope>NUCLEOTIDE SEQUENCE [LARGE SCALE GENOMIC DNA]</scope>
    <source>
        <strain evidence="3 5">CECT 7837</strain>
    </source>
</reference>
<dbReference type="SUPFAM" id="SSF52833">
    <property type="entry name" value="Thioredoxin-like"/>
    <property type="match status" value="1"/>
</dbReference>
<dbReference type="EMBL" id="NXIG01000011">
    <property type="protein sequence ID" value="RXI29512.1"/>
    <property type="molecule type" value="Genomic_DNA"/>
</dbReference>
<dbReference type="Proteomes" id="UP000262582">
    <property type="component" value="Chromosome"/>
</dbReference>
<dbReference type="EMBL" id="CP032097">
    <property type="protein sequence ID" value="AXX95361.1"/>
    <property type="molecule type" value="Genomic_DNA"/>
</dbReference>
<dbReference type="KEGG" id="aell:AELL_1708"/>
<dbReference type="Gene3D" id="3.40.30.10">
    <property type="entry name" value="Glutaredoxin"/>
    <property type="match status" value="1"/>
</dbReference>
<gene>
    <name evidence="2" type="ORF">AELL_1708</name>
    <name evidence="3" type="ORF">CP962_10600</name>
</gene>
<evidence type="ECO:0000313" key="4">
    <source>
        <dbReference type="Proteomes" id="UP000262582"/>
    </source>
</evidence>
<dbReference type="PANTHER" id="PTHR13887">
    <property type="entry name" value="GLUTATHIONE S-TRANSFERASE KAPPA"/>
    <property type="match status" value="1"/>
</dbReference>
<dbReference type="Proteomes" id="UP000290588">
    <property type="component" value="Unassembled WGS sequence"/>
</dbReference>
<protein>
    <submittedName>
        <fullName evidence="2 3">DsbA family protein</fullName>
    </submittedName>
</protein>
<dbReference type="PANTHER" id="PTHR13887:SF54">
    <property type="entry name" value="DSBA FAMILY PROTEIN"/>
    <property type="match status" value="1"/>
</dbReference>
<proteinExistence type="predicted"/>
<evidence type="ECO:0000313" key="2">
    <source>
        <dbReference type="EMBL" id="AXX95361.1"/>
    </source>
</evidence>
<organism evidence="3 5">
    <name type="scientific">Arcobacter ellisii</name>
    <dbReference type="NCBI Taxonomy" id="913109"/>
    <lineage>
        <taxon>Bacteria</taxon>
        <taxon>Pseudomonadati</taxon>
        <taxon>Campylobacterota</taxon>
        <taxon>Epsilonproteobacteria</taxon>
        <taxon>Campylobacterales</taxon>
        <taxon>Arcobacteraceae</taxon>
        <taxon>Arcobacter</taxon>
    </lineage>
</organism>
<reference evidence="2 4" key="2">
    <citation type="submission" date="2018-08" db="EMBL/GenBank/DDBJ databases">
        <title>Complete genome of the Arcobacter ellisii type strain LMG 26155.</title>
        <authorList>
            <person name="Miller W.G."/>
            <person name="Yee E."/>
            <person name="Bono J.L."/>
        </authorList>
    </citation>
    <scope>NUCLEOTIDE SEQUENCE [LARGE SCALE GENOMIC DNA]</scope>
    <source>
        <strain evidence="2 4">LMG 26155</strain>
    </source>
</reference>
<evidence type="ECO:0000313" key="5">
    <source>
        <dbReference type="Proteomes" id="UP000290588"/>
    </source>
</evidence>
<name>A0A347U933_9BACT</name>
<accession>A0A347U933</accession>
<evidence type="ECO:0000259" key="1">
    <source>
        <dbReference type="Pfam" id="PF01323"/>
    </source>
</evidence>
<dbReference type="OrthoDB" id="9799122at2"/>
<sequence length="207" mass="24685">MIYTLYYVHDPMCSWCYAFKATLDELKKHLSSNIKIVYVVGGLAKHSDEPMPMEMREKIENIWYEIEEVTGTKFNHDFWKNCIPRRSTYLACQATMLARYEDKEDEMINAIQEAYYQKALNPSDASTLINLAKQIGMDEKKFEEDLKSQKIEDDLQEELNFRRQLYVKVFPSLILKYKKELYPINIKYNDYESMLNQINDLVENSYF</sequence>
<dbReference type="Pfam" id="PF01323">
    <property type="entry name" value="DSBA"/>
    <property type="match status" value="1"/>
</dbReference>
<dbReference type="RefSeq" id="WP_118917533.1">
    <property type="nucleotide sequence ID" value="NZ_CP032097.1"/>
</dbReference>
<feature type="domain" description="DSBA-like thioredoxin" evidence="1">
    <location>
        <begin position="9"/>
        <end position="167"/>
    </location>
</feature>
<dbReference type="InterPro" id="IPR036249">
    <property type="entry name" value="Thioredoxin-like_sf"/>
</dbReference>
<dbReference type="CDD" id="cd03025">
    <property type="entry name" value="DsbA_FrnE_like"/>
    <property type="match status" value="1"/>
</dbReference>
<dbReference type="InterPro" id="IPR001853">
    <property type="entry name" value="DSBA-like_thioredoxin_dom"/>
</dbReference>
<dbReference type="AlphaFoldDB" id="A0A347U933"/>